<feature type="transmembrane region" description="Helical" evidence="1">
    <location>
        <begin position="355"/>
        <end position="374"/>
    </location>
</feature>
<keyword evidence="1" id="KW-0472">Membrane</keyword>
<evidence type="ECO:0008006" key="4">
    <source>
        <dbReference type="Google" id="ProtNLM"/>
    </source>
</evidence>
<feature type="transmembrane region" description="Helical" evidence="1">
    <location>
        <begin position="541"/>
        <end position="563"/>
    </location>
</feature>
<dbReference type="Gene3D" id="3.90.640.10">
    <property type="entry name" value="Actin, Chain A, domain 4"/>
    <property type="match status" value="1"/>
</dbReference>
<dbReference type="Proteomes" id="UP000612282">
    <property type="component" value="Unassembled WGS sequence"/>
</dbReference>
<sequence>MPAKDLHLSIEVGPWWTTAVYERAGVVHPVYFDGQPRLPSGVHQQPGTLLTGTAALTAGMDNPGAYHPDPLALLHSPAAASETAAGDTAAGGTVDPVDATAAVLTHVARTATTTTGGRITELTLVTAHAWGPQIRQRLQQAATTAGLPDPNIATVAAALATTATGRYVVTATSDLDLTVLDREEGFQQVAYLRAGDPHADGIDRALFTRATGGTPPAYGWQWAREINQARAALATQARVALLLPPPHRAAALDREDVSVAAAAHLDRLPENVKTLITDAGLTTADVSTVVLRGGDAVTAEFAAGLQVAGLPVPTVLDDPHAVARGGLQLTKPLALAPTGTAASVRLPRARLTVANLVRVVVLAGLSAALLHLTIDSAYIMKIGITVRGVMLPTPTLSLAAALAALTAWSAAQLAPTTWILAPPPDDRTTAGILLRQGFLGAAALSLAAAGLWALATMVSVGLDTTDYLRATFIAATPIAASAAVIALFAARIPATALLPWLHRISPPLIPIALGSTGIYLHNLQHYQVTGWWKTLVWHAEALGALAEYGGAILLGIATAMIVARGLFLRVAAGALLTIGYAAMAGYTTAGYTHIAYVIAVVWWAVAAAFATVTTTSIPAVAALTRWFNPPS</sequence>
<gene>
    <name evidence="2" type="ORF">Aco03nite_086050</name>
</gene>
<keyword evidence="1" id="KW-0812">Transmembrane</keyword>
<comment type="caution">
    <text evidence="2">The sequence shown here is derived from an EMBL/GenBank/DDBJ whole genome shotgun (WGS) entry which is preliminary data.</text>
</comment>
<proteinExistence type="predicted"/>
<feature type="transmembrane region" description="Helical" evidence="1">
    <location>
        <begin position="394"/>
        <end position="420"/>
    </location>
</feature>
<evidence type="ECO:0000256" key="1">
    <source>
        <dbReference type="SAM" id="Phobius"/>
    </source>
</evidence>
<dbReference type="SUPFAM" id="SSF53067">
    <property type="entry name" value="Actin-like ATPase domain"/>
    <property type="match status" value="2"/>
</dbReference>
<feature type="transmembrane region" description="Helical" evidence="1">
    <location>
        <begin position="594"/>
        <end position="623"/>
    </location>
</feature>
<evidence type="ECO:0000313" key="3">
    <source>
        <dbReference type="Proteomes" id="UP000612282"/>
    </source>
</evidence>
<organism evidence="2 3">
    <name type="scientific">Actinoplanes couchii</name>
    <dbReference type="NCBI Taxonomy" id="403638"/>
    <lineage>
        <taxon>Bacteria</taxon>
        <taxon>Bacillati</taxon>
        <taxon>Actinomycetota</taxon>
        <taxon>Actinomycetes</taxon>
        <taxon>Micromonosporales</taxon>
        <taxon>Micromonosporaceae</taxon>
        <taxon>Actinoplanes</taxon>
    </lineage>
</organism>
<dbReference type="RefSeq" id="WP_203807000.1">
    <property type="nucleotide sequence ID" value="NZ_BAAAQE010000105.1"/>
</dbReference>
<feature type="transmembrane region" description="Helical" evidence="1">
    <location>
        <begin position="500"/>
        <end position="521"/>
    </location>
</feature>
<dbReference type="EMBL" id="BOMG01000105">
    <property type="protein sequence ID" value="GID60201.1"/>
    <property type="molecule type" value="Genomic_DNA"/>
</dbReference>
<reference evidence="2 3" key="1">
    <citation type="submission" date="2021-01" db="EMBL/GenBank/DDBJ databases">
        <title>Whole genome shotgun sequence of Actinoplanes couchii NBRC 106145.</title>
        <authorList>
            <person name="Komaki H."/>
            <person name="Tamura T."/>
        </authorList>
    </citation>
    <scope>NUCLEOTIDE SEQUENCE [LARGE SCALE GENOMIC DNA]</scope>
    <source>
        <strain evidence="2 3">NBRC 106145</strain>
    </source>
</reference>
<feature type="transmembrane region" description="Helical" evidence="1">
    <location>
        <begin position="570"/>
        <end position="588"/>
    </location>
</feature>
<feature type="transmembrane region" description="Helical" evidence="1">
    <location>
        <begin position="467"/>
        <end position="488"/>
    </location>
</feature>
<dbReference type="InterPro" id="IPR043129">
    <property type="entry name" value="ATPase_NBD"/>
</dbReference>
<protein>
    <recommendedName>
        <fullName evidence="4">Hsp70 protein</fullName>
    </recommendedName>
</protein>
<dbReference type="Gene3D" id="3.30.420.40">
    <property type="match status" value="2"/>
</dbReference>
<evidence type="ECO:0000313" key="2">
    <source>
        <dbReference type="EMBL" id="GID60201.1"/>
    </source>
</evidence>
<name>A0ABQ3XNY9_9ACTN</name>
<accession>A0ABQ3XNY9</accession>
<feature type="transmembrane region" description="Helical" evidence="1">
    <location>
        <begin position="432"/>
        <end position="455"/>
    </location>
</feature>
<keyword evidence="3" id="KW-1185">Reference proteome</keyword>
<keyword evidence="1" id="KW-1133">Transmembrane helix</keyword>